<evidence type="ECO:0000256" key="16">
    <source>
        <dbReference type="SAM" id="SignalP"/>
    </source>
</evidence>
<dbReference type="InterPro" id="IPR023796">
    <property type="entry name" value="Serpin_dom"/>
</dbReference>
<comment type="function">
    <text evidence="1">Essential component of the renin-angiotensin system (RAS), a potent regulator of blood pressure, body fluid and electrolyte homeostasis.</text>
</comment>
<keyword evidence="6 16" id="KW-0732">Signal</keyword>
<comment type="function">
    <text evidence="14">Acts directly on vascular smooth muscle as a potent vasoconstrictor, affects cardiac contractility and heart rate through its action on the sympathetic nervous system, and alters renal sodium and water absorption through its ability to stimulate the zona glomerulosa cells of the adrenal cortex to synthesize and secrete aldosterone. Acts by binding to angiotensin receptors AGTR1 and AGTR2. Also binds the DEAR/FBXW7-AS1 receptor.</text>
</comment>
<dbReference type="Gene3D" id="3.30.497.10">
    <property type="entry name" value="Antithrombin, subunit I, domain 2"/>
    <property type="match status" value="1"/>
</dbReference>
<name>B2RFS8_PLEAT</name>
<dbReference type="InterPro" id="IPR000215">
    <property type="entry name" value="Serpin_fam"/>
</dbReference>
<dbReference type="SMART" id="SM00093">
    <property type="entry name" value="SERPIN"/>
    <property type="match status" value="1"/>
</dbReference>
<dbReference type="Gene3D" id="2.30.39.10">
    <property type="entry name" value="Alpha-1-antitrypsin, domain 1"/>
    <property type="match status" value="1"/>
</dbReference>
<evidence type="ECO:0000256" key="14">
    <source>
        <dbReference type="ARBA" id="ARBA00046068"/>
    </source>
</evidence>
<dbReference type="GO" id="GO:0005615">
    <property type="term" value="C:extracellular space"/>
    <property type="evidence" value="ECO:0007669"/>
    <property type="project" value="InterPro"/>
</dbReference>
<reference evidence="18" key="1">
    <citation type="journal article" date="2008" name="Fish Shellfish Immunol.">
        <title>Molecular cloning of liver angiotensinogen gene in ayu (Plecoglossus altivelis) and mRNA expression changes upon Aeromonas hydrophila infection.</title>
        <authorList>
            <person name="Chen J."/>
            <person name="Shi Y.H."/>
            <person name="Li M.Y."/>
            <person name="Ding W.C."/>
            <person name="Niu H."/>
        </authorList>
    </citation>
    <scope>NUCLEOTIDE SEQUENCE</scope>
    <source>
        <tissue evidence="18">Liver</tissue>
    </source>
</reference>
<evidence type="ECO:0000256" key="5">
    <source>
        <dbReference type="ARBA" id="ARBA00022525"/>
    </source>
</evidence>
<keyword evidence="8" id="KW-1015">Disulfide bond</keyword>
<dbReference type="PROSITE" id="PS00284">
    <property type="entry name" value="SERPIN"/>
    <property type="match status" value="1"/>
</dbReference>
<dbReference type="GO" id="GO:0004867">
    <property type="term" value="F:serine-type endopeptidase inhibitor activity"/>
    <property type="evidence" value="ECO:0007669"/>
    <property type="project" value="InterPro"/>
</dbReference>
<dbReference type="AlphaFoldDB" id="B2RFS8"/>
<dbReference type="InterPro" id="IPR023795">
    <property type="entry name" value="Serpin_CS"/>
</dbReference>
<organism evidence="18">
    <name type="scientific">Plecoglossus altivelis</name>
    <name type="common">Ayu sweetfish</name>
    <name type="synonym">Salmo altivelis</name>
    <dbReference type="NCBI Taxonomy" id="61084"/>
    <lineage>
        <taxon>Eukaryota</taxon>
        <taxon>Metazoa</taxon>
        <taxon>Chordata</taxon>
        <taxon>Craniata</taxon>
        <taxon>Vertebrata</taxon>
        <taxon>Euteleostomi</taxon>
        <taxon>Actinopterygii</taxon>
        <taxon>Neopterygii</taxon>
        <taxon>Teleostei</taxon>
        <taxon>Stomiati</taxon>
        <taxon>Osmeriformes</taxon>
        <taxon>Plecoglossus</taxon>
    </lineage>
</organism>
<comment type="subcellular location">
    <subcellularLocation>
        <location evidence="2">Secreted</location>
    </subcellularLocation>
</comment>
<comment type="function">
    <text evidence="12">Is a ligand for the G-protein coupled receptor MAS1. Has vasodilator and antidiuretic effects. Has an antithrombotic effect that involves MAS1-mediated release of nitric oxide from platelets.</text>
</comment>
<dbReference type="InterPro" id="IPR036186">
    <property type="entry name" value="Serpin_sf"/>
</dbReference>
<evidence type="ECO:0000256" key="7">
    <source>
        <dbReference type="ARBA" id="ARBA00022858"/>
    </source>
</evidence>
<keyword evidence="5" id="KW-0964">Secreted</keyword>
<keyword evidence="10" id="KW-0839">Vasoconstrictor</keyword>
<dbReference type="GO" id="GO:0003081">
    <property type="term" value="P:regulation of systemic arterial blood pressure by renin-angiotensin"/>
    <property type="evidence" value="ECO:0007669"/>
    <property type="project" value="InterPro"/>
</dbReference>
<feature type="signal peptide" evidence="16">
    <location>
        <begin position="1"/>
        <end position="22"/>
    </location>
</feature>
<comment type="function">
    <text evidence="11">Stimulates aldosterone release.</text>
</comment>
<dbReference type="InterPro" id="IPR000227">
    <property type="entry name" value="Angiotensinogen"/>
</dbReference>
<gene>
    <name evidence="18" type="primary">agt</name>
</gene>
<sequence>MDRALSPLLLLLMLSCSRISQANRVYVHPFNLFASDNVSCETIQTQETKPLETVSVAALTLDNLEPDSRDICYSDGPQQNITQRTAVLTELLNSLGLRMYQALSTKQKGSNTLISPINSFGSLVTFYLGASKRTAIPYQQLLGLNKDTDKEDCVSLVDGHKVLKTLQGINSLVDGPKDEIDTRVWSFARQDVRLAEDFVRGTQDFSDASFIRAVDFSKVQEAEVQVNSFVEKTSGGKVKDLFKDLSPETNLLFISSVQFKGNWKTAFQPEKTSMQEFKVDEKTTVSVPLMTHTGQYRYLNDKGRRCTVVKLALSKRAYMLLVLPHEGASLSDIEAQLRTDVISGWHRHLKEGLLELSLPKFSMAALTDLRVLLTDMAAEIEKRLLGSEAEFERLSDKKPFSIDQVYNKVEFEMSEEGAESQDRSQEGGVPLPLTVNRPFFFSIVEGNSNAILMLGKVTNPTL</sequence>
<evidence type="ECO:0000256" key="6">
    <source>
        <dbReference type="ARBA" id="ARBA00022729"/>
    </source>
</evidence>
<evidence type="ECO:0000256" key="1">
    <source>
        <dbReference type="ARBA" id="ARBA00002747"/>
    </source>
</evidence>
<dbReference type="MEROPS" id="I04.953"/>
<dbReference type="EMBL" id="AM921805">
    <property type="protein sequence ID" value="CAP57927.1"/>
    <property type="molecule type" value="mRNA"/>
</dbReference>
<proteinExistence type="evidence at transcript level"/>
<dbReference type="FunFam" id="2.30.39.10:FF:000003">
    <property type="entry name" value="alpha-1-antitrypsin isoform X1"/>
    <property type="match status" value="1"/>
</dbReference>
<dbReference type="Pfam" id="PF00079">
    <property type="entry name" value="Serpin"/>
    <property type="match status" value="1"/>
</dbReference>
<evidence type="ECO:0000256" key="11">
    <source>
        <dbReference type="ARBA" id="ARBA00029380"/>
    </source>
</evidence>
<evidence type="ECO:0000256" key="2">
    <source>
        <dbReference type="ARBA" id="ARBA00004613"/>
    </source>
</evidence>
<dbReference type="InterPro" id="IPR042178">
    <property type="entry name" value="Serpin_sf_1"/>
</dbReference>
<dbReference type="GO" id="GO:0042981">
    <property type="term" value="P:regulation of apoptotic process"/>
    <property type="evidence" value="ECO:0007669"/>
    <property type="project" value="TreeGrafter"/>
</dbReference>
<feature type="domain" description="Serpin" evidence="17">
    <location>
        <begin position="97"/>
        <end position="460"/>
    </location>
</feature>
<keyword evidence="9" id="KW-0325">Glycoprotein</keyword>
<dbReference type="PANTHER" id="PTHR11461">
    <property type="entry name" value="SERINE PROTEASE INHIBITOR, SERPIN"/>
    <property type="match status" value="1"/>
</dbReference>
<evidence type="ECO:0000256" key="8">
    <source>
        <dbReference type="ARBA" id="ARBA00023157"/>
    </source>
</evidence>
<evidence type="ECO:0000256" key="3">
    <source>
        <dbReference type="ARBA" id="ARBA00009500"/>
    </source>
</evidence>
<dbReference type="PROSITE" id="PS51257">
    <property type="entry name" value="PROKAR_LIPOPROTEIN"/>
    <property type="match status" value="1"/>
</dbReference>
<evidence type="ECO:0000256" key="10">
    <source>
        <dbReference type="ARBA" id="ARBA00023322"/>
    </source>
</evidence>
<dbReference type="PRINTS" id="PR00654">
    <property type="entry name" value="ANGIOTENSNGN"/>
</dbReference>
<dbReference type="SUPFAM" id="SSF56574">
    <property type="entry name" value="Serpins"/>
    <property type="match status" value="1"/>
</dbReference>
<evidence type="ECO:0000256" key="9">
    <source>
        <dbReference type="ARBA" id="ARBA00023180"/>
    </source>
</evidence>
<keyword evidence="7" id="KW-0838">Vasoactive</keyword>
<evidence type="ECO:0000313" key="18">
    <source>
        <dbReference type="EMBL" id="CAP57927.1"/>
    </source>
</evidence>
<dbReference type="GO" id="GO:0042310">
    <property type="term" value="P:vasoconstriction"/>
    <property type="evidence" value="ECO:0007669"/>
    <property type="project" value="UniProtKB-KW"/>
</dbReference>
<dbReference type="InterPro" id="IPR042185">
    <property type="entry name" value="Serpin_sf_2"/>
</dbReference>
<evidence type="ECO:0000256" key="4">
    <source>
        <dbReference type="ARBA" id="ARBA00015105"/>
    </source>
</evidence>
<evidence type="ECO:0000256" key="15">
    <source>
        <dbReference type="RuleBase" id="RU000411"/>
    </source>
</evidence>
<accession>B2RFS8</accession>
<dbReference type="PANTHER" id="PTHR11461:SF13">
    <property type="entry name" value="ANGIOTENSINOGEN"/>
    <property type="match status" value="1"/>
</dbReference>
<protein>
    <recommendedName>
        <fullName evidence="4">Angiotensinogen</fullName>
    </recommendedName>
    <alternativeName>
        <fullName evidence="13">Serpin A8</fullName>
    </alternativeName>
</protein>
<comment type="similarity">
    <text evidence="3 15">Belongs to the serpin family.</text>
</comment>
<evidence type="ECO:0000256" key="13">
    <source>
        <dbReference type="ARBA" id="ARBA00033182"/>
    </source>
</evidence>
<evidence type="ECO:0000256" key="12">
    <source>
        <dbReference type="ARBA" id="ARBA00029391"/>
    </source>
</evidence>
<feature type="chain" id="PRO_5002781566" description="Angiotensinogen" evidence="16">
    <location>
        <begin position="23"/>
        <end position="462"/>
    </location>
</feature>
<evidence type="ECO:0000259" key="17">
    <source>
        <dbReference type="SMART" id="SM00093"/>
    </source>
</evidence>